<dbReference type="AlphaFoldDB" id="A0AA38I527"/>
<name>A0AA38I527_9CUCU</name>
<dbReference type="PANTHER" id="PTHR47326:SF1">
    <property type="entry name" value="HTH PSQ-TYPE DOMAIN-CONTAINING PROTEIN"/>
    <property type="match status" value="1"/>
</dbReference>
<sequence>MADRLGQDSNFINQLLFSGEPTFSWNGHVNHHNSRYWWNTNPHWMDELHTPYPQKINVWCGIIGRHIVGFFFINGNLTSDKYPRLSQQSIVPQHRQIFPNYENPNLLAETIWFQQDLAPPHFGCQVRHYLNEAFPGRWIGRRGVVKWPARSLDLTPLDFFLWVKNRVYVIDHMESKNSKKKYRMLLLIFLLLSKTFI</sequence>
<organism evidence="1 2">
    <name type="scientific">Zophobas morio</name>
    <dbReference type="NCBI Taxonomy" id="2755281"/>
    <lineage>
        <taxon>Eukaryota</taxon>
        <taxon>Metazoa</taxon>
        <taxon>Ecdysozoa</taxon>
        <taxon>Arthropoda</taxon>
        <taxon>Hexapoda</taxon>
        <taxon>Insecta</taxon>
        <taxon>Pterygota</taxon>
        <taxon>Neoptera</taxon>
        <taxon>Endopterygota</taxon>
        <taxon>Coleoptera</taxon>
        <taxon>Polyphaga</taxon>
        <taxon>Cucujiformia</taxon>
        <taxon>Tenebrionidae</taxon>
        <taxon>Zophobas</taxon>
    </lineage>
</organism>
<dbReference type="Proteomes" id="UP001168821">
    <property type="component" value="Unassembled WGS sequence"/>
</dbReference>
<gene>
    <name evidence="1" type="ORF">Zmor_017377</name>
</gene>
<dbReference type="PANTHER" id="PTHR47326">
    <property type="entry name" value="TRANSPOSABLE ELEMENT TC3 TRANSPOSASE-LIKE PROTEIN"/>
    <property type="match status" value="1"/>
</dbReference>
<evidence type="ECO:0000313" key="2">
    <source>
        <dbReference type="Proteomes" id="UP001168821"/>
    </source>
</evidence>
<reference evidence="1" key="1">
    <citation type="journal article" date="2023" name="G3 (Bethesda)">
        <title>Whole genome assemblies of Zophobas morio and Tenebrio molitor.</title>
        <authorList>
            <person name="Kaur S."/>
            <person name="Stinson S.A."/>
            <person name="diCenzo G.C."/>
        </authorList>
    </citation>
    <scope>NUCLEOTIDE SEQUENCE</scope>
    <source>
        <strain evidence="1">QUZm001</strain>
    </source>
</reference>
<accession>A0AA38I527</accession>
<comment type="caution">
    <text evidence="1">The sequence shown here is derived from an EMBL/GenBank/DDBJ whole genome shotgun (WGS) entry which is preliminary data.</text>
</comment>
<dbReference type="GO" id="GO:0003676">
    <property type="term" value="F:nucleic acid binding"/>
    <property type="evidence" value="ECO:0007669"/>
    <property type="project" value="InterPro"/>
</dbReference>
<evidence type="ECO:0000313" key="1">
    <source>
        <dbReference type="EMBL" id="KAJ3651328.1"/>
    </source>
</evidence>
<protein>
    <submittedName>
        <fullName evidence="1">Uncharacterized protein</fullName>
    </submittedName>
</protein>
<dbReference type="InterPro" id="IPR036397">
    <property type="entry name" value="RNaseH_sf"/>
</dbReference>
<keyword evidence="2" id="KW-1185">Reference proteome</keyword>
<dbReference type="EMBL" id="JALNTZ010000005">
    <property type="protein sequence ID" value="KAJ3651328.1"/>
    <property type="molecule type" value="Genomic_DNA"/>
</dbReference>
<dbReference type="Gene3D" id="3.30.420.10">
    <property type="entry name" value="Ribonuclease H-like superfamily/Ribonuclease H"/>
    <property type="match status" value="1"/>
</dbReference>
<proteinExistence type="predicted"/>